<feature type="compositionally biased region" description="Low complexity" evidence="1">
    <location>
        <begin position="68"/>
        <end position="83"/>
    </location>
</feature>
<keyword evidence="3" id="KW-1185">Reference proteome</keyword>
<feature type="compositionally biased region" description="Polar residues" evidence="1">
    <location>
        <begin position="559"/>
        <end position="568"/>
    </location>
</feature>
<gene>
    <name evidence="2" type="ORF">BGZ99_006863</name>
</gene>
<name>A0A9P6RDA2_9FUNG</name>
<sequence>MRLEDHVWSLEAEFSLCLDDYADGEDDSEDSLAYDSEDSLAYLVPGNSFRGNSKDDVVVSTPHPVTLSRSSSQSYTESPSPDSTVFDLAESGEDQAGHLPTEDPPHYALHSQDQKLEQETMNPVPVKTELMVGEEQKKQLEVSERPATDDTVPGTRPFLTLQTAGLTLTGIAPGVLSAFESRPVASQFSMTKCNSTSSLYIDSTMAKSDVDETLRAVATVLYDKVLYSHSANDCRTERIINSSSYVPAKKVTMTLGDIFDFMRFIFDCGQNLGAENAVIALIYVERMTELGNLSFHAINWRRLLLGAIILSIKVWEDLAVFNSDVCAIFEGLSVKDVNALERFSMAKLQYNVSVKRSIYATYYFRLRDVSEQHYNERYGKLTLSMSKHDMLGNGAGTAGCGQRMANDSYKNSAGTGMSSSSNESLPVTHYSKVPIGPGYRKWTLKPLSVREADRLEARSSLFSSNMFMEEQERRDAGCYLDEYSSATPEELHNLSATLLTSSMHTIPSMASVSTTSSLSLSKTTEGDVKKTPASVATSLTSTEDSGSCTEVAGSENGEEQASNTMPTTKTLRLKKSRSDFFFQNSTPAAIM</sequence>
<feature type="region of interest" description="Disordered" evidence="1">
    <location>
        <begin position="61"/>
        <end position="117"/>
    </location>
</feature>
<feature type="region of interest" description="Disordered" evidence="1">
    <location>
        <begin position="512"/>
        <end position="568"/>
    </location>
</feature>
<dbReference type="Gene3D" id="1.10.472.10">
    <property type="entry name" value="Cyclin-like"/>
    <property type="match status" value="1"/>
</dbReference>
<feature type="compositionally biased region" description="Low complexity" evidence="1">
    <location>
        <begin position="512"/>
        <end position="523"/>
    </location>
</feature>
<protein>
    <recommendedName>
        <fullName evidence="4">Cyclin</fullName>
    </recommendedName>
</protein>
<comment type="caution">
    <text evidence="2">The sequence shown here is derived from an EMBL/GenBank/DDBJ whole genome shotgun (WGS) entry which is preliminary data.</text>
</comment>
<feature type="compositionally biased region" description="Basic and acidic residues" evidence="1">
    <location>
        <begin position="135"/>
        <end position="148"/>
    </location>
</feature>
<dbReference type="CDD" id="cd20540">
    <property type="entry name" value="CYCLIN_CCNY_like"/>
    <property type="match status" value="1"/>
</dbReference>
<organism evidence="2 3">
    <name type="scientific">Dissophora globulifera</name>
    <dbReference type="NCBI Taxonomy" id="979702"/>
    <lineage>
        <taxon>Eukaryota</taxon>
        <taxon>Fungi</taxon>
        <taxon>Fungi incertae sedis</taxon>
        <taxon>Mucoromycota</taxon>
        <taxon>Mortierellomycotina</taxon>
        <taxon>Mortierellomycetes</taxon>
        <taxon>Mortierellales</taxon>
        <taxon>Mortierellaceae</taxon>
        <taxon>Dissophora</taxon>
    </lineage>
</organism>
<feature type="compositionally biased region" description="Polar residues" evidence="1">
    <location>
        <begin position="534"/>
        <end position="548"/>
    </location>
</feature>
<evidence type="ECO:0000313" key="2">
    <source>
        <dbReference type="EMBL" id="KAG0316493.1"/>
    </source>
</evidence>
<dbReference type="EMBL" id="JAAAIP010000477">
    <property type="protein sequence ID" value="KAG0316493.1"/>
    <property type="molecule type" value="Genomic_DNA"/>
</dbReference>
<evidence type="ECO:0008006" key="4">
    <source>
        <dbReference type="Google" id="ProtNLM"/>
    </source>
</evidence>
<dbReference type="AlphaFoldDB" id="A0A9P6RDA2"/>
<dbReference type="Proteomes" id="UP000738325">
    <property type="component" value="Unassembled WGS sequence"/>
</dbReference>
<reference evidence="2" key="1">
    <citation type="journal article" date="2020" name="Fungal Divers.">
        <title>Resolving the Mortierellaceae phylogeny through synthesis of multi-gene phylogenetics and phylogenomics.</title>
        <authorList>
            <person name="Vandepol N."/>
            <person name="Liber J."/>
            <person name="Desiro A."/>
            <person name="Na H."/>
            <person name="Kennedy M."/>
            <person name="Barry K."/>
            <person name="Grigoriev I.V."/>
            <person name="Miller A.N."/>
            <person name="O'Donnell K."/>
            <person name="Stajich J.E."/>
            <person name="Bonito G."/>
        </authorList>
    </citation>
    <scope>NUCLEOTIDE SEQUENCE</scope>
    <source>
        <strain evidence="2">REB-010B</strain>
    </source>
</reference>
<evidence type="ECO:0000313" key="3">
    <source>
        <dbReference type="Proteomes" id="UP000738325"/>
    </source>
</evidence>
<evidence type="ECO:0000256" key="1">
    <source>
        <dbReference type="SAM" id="MobiDB-lite"/>
    </source>
</evidence>
<dbReference type="PANTHER" id="PTHR14248">
    <property type="entry name" value="CYCLIN Y, ISOFORM A"/>
    <property type="match status" value="1"/>
</dbReference>
<proteinExistence type="predicted"/>
<accession>A0A9P6RDA2</accession>
<dbReference type="OrthoDB" id="10250320at2759"/>
<feature type="region of interest" description="Disordered" evidence="1">
    <location>
        <begin position="135"/>
        <end position="156"/>
    </location>
</feature>